<dbReference type="Proteomes" id="UP000022447">
    <property type="component" value="Unassembled WGS sequence"/>
</dbReference>
<sequence length="110" mass="11697">MIAEDAAQIITEQVGGADIDCVATLPEAMDALQRVPVPVALLMIEPRRPLMGHPLVSAARKRGLSVIVMTEADVPDEALDGKTLLGTRLPFTSQSLGTLISQVVRDRLPG</sequence>
<name>X7EHW1_9RHOB</name>
<protein>
    <recommendedName>
        <fullName evidence="3">Response regulatory domain-containing protein</fullName>
    </recommendedName>
</protein>
<gene>
    <name evidence="1" type="ORF">OCH239_16180</name>
</gene>
<evidence type="ECO:0000313" key="1">
    <source>
        <dbReference type="EMBL" id="ETX15497.1"/>
    </source>
</evidence>
<dbReference type="AlphaFoldDB" id="X7EHW1"/>
<reference evidence="1 2" key="1">
    <citation type="submission" date="2014-01" db="EMBL/GenBank/DDBJ databases">
        <title>Roseivivax halodurans JCM 10272 Genome Sequencing.</title>
        <authorList>
            <person name="Lai Q."/>
            <person name="Li G."/>
            <person name="Shao Z."/>
        </authorList>
    </citation>
    <scope>NUCLEOTIDE SEQUENCE [LARGE SCALE GENOMIC DNA]</scope>
    <source>
        <strain evidence="1 2">JCM 10272</strain>
    </source>
</reference>
<dbReference type="Gene3D" id="3.40.50.2300">
    <property type="match status" value="1"/>
</dbReference>
<dbReference type="RefSeq" id="WP_037260131.1">
    <property type="nucleotide sequence ID" value="NZ_JALZ01000005.1"/>
</dbReference>
<proteinExistence type="predicted"/>
<dbReference type="eggNOG" id="ENOG503016E">
    <property type="taxonomic scope" value="Bacteria"/>
</dbReference>
<dbReference type="STRING" id="1449350.OCH239_16180"/>
<comment type="caution">
    <text evidence="1">The sequence shown here is derived from an EMBL/GenBank/DDBJ whole genome shotgun (WGS) entry which is preliminary data.</text>
</comment>
<keyword evidence="2" id="KW-1185">Reference proteome</keyword>
<dbReference type="EMBL" id="JALZ01000005">
    <property type="protein sequence ID" value="ETX15497.1"/>
    <property type="molecule type" value="Genomic_DNA"/>
</dbReference>
<organism evidence="1 2">
    <name type="scientific">Roseivivax halodurans JCM 10272</name>
    <dbReference type="NCBI Taxonomy" id="1449350"/>
    <lineage>
        <taxon>Bacteria</taxon>
        <taxon>Pseudomonadati</taxon>
        <taxon>Pseudomonadota</taxon>
        <taxon>Alphaproteobacteria</taxon>
        <taxon>Rhodobacterales</taxon>
        <taxon>Roseobacteraceae</taxon>
        <taxon>Roseivivax</taxon>
    </lineage>
</organism>
<accession>X7EHW1</accession>
<evidence type="ECO:0008006" key="3">
    <source>
        <dbReference type="Google" id="ProtNLM"/>
    </source>
</evidence>
<evidence type="ECO:0000313" key="2">
    <source>
        <dbReference type="Proteomes" id="UP000022447"/>
    </source>
</evidence>